<dbReference type="HOGENOM" id="CLU_1749350_0_0_1"/>
<dbReference type="AlphaFoldDB" id="G2XSG0"/>
<sequence>MCKSKALQFFISENDRTEQTFYVIALGFFQLEIFHNLVWGSFNSKSSTISFRRSHTRDSKTSSNTNLWSTFQWTAERKEWASYSNNSRGEIEWRESDDIDTDESTGTCYPNFIRRCRPQIVAKLGDHSTSLEHKNSNPSACNINNISIY</sequence>
<dbReference type="EMBL" id="FQ790261">
    <property type="protein sequence ID" value="CCD43597.1"/>
    <property type="molecule type" value="Genomic_DNA"/>
</dbReference>
<gene>
    <name evidence="1" type="ORF">BofuT4_P064390.1</name>
</gene>
<organism evidence="1 2">
    <name type="scientific">Botryotinia fuckeliana (strain T4)</name>
    <name type="common">Noble rot fungus</name>
    <name type="synonym">Botrytis cinerea</name>
    <dbReference type="NCBI Taxonomy" id="999810"/>
    <lineage>
        <taxon>Eukaryota</taxon>
        <taxon>Fungi</taxon>
        <taxon>Dikarya</taxon>
        <taxon>Ascomycota</taxon>
        <taxon>Pezizomycotina</taxon>
        <taxon>Leotiomycetes</taxon>
        <taxon>Helotiales</taxon>
        <taxon>Sclerotiniaceae</taxon>
        <taxon>Botrytis</taxon>
    </lineage>
</organism>
<evidence type="ECO:0000313" key="2">
    <source>
        <dbReference type="Proteomes" id="UP000008177"/>
    </source>
</evidence>
<dbReference type="InParanoid" id="G2XSG0"/>
<proteinExistence type="predicted"/>
<name>G2XSG0_BOTF4</name>
<dbReference type="Proteomes" id="UP000008177">
    <property type="component" value="Unplaced contigs"/>
</dbReference>
<reference evidence="2" key="1">
    <citation type="journal article" date="2011" name="PLoS Genet.">
        <title>Genomic analysis of the necrotrophic fungal pathogens Sclerotinia sclerotiorum and Botrytis cinerea.</title>
        <authorList>
            <person name="Amselem J."/>
            <person name="Cuomo C.A."/>
            <person name="van Kan J.A."/>
            <person name="Viaud M."/>
            <person name="Benito E.P."/>
            <person name="Couloux A."/>
            <person name="Coutinho P.M."/>
            <person name="de Vries R.P."/>
            <person name="Dyer P.S."/>
            <person name="Fillinger S."/>
            <person name="Fournier E."/>
            <person name="Gout L."/>
            <person name="Hahn M."/>
            <person name="Kohn L."/>
            <person name="Lapalu N."/>
            <person name="Plummer K.M."/>
            <person name="Pradier J.M."/>
            <person name="Quevillon E."/>
            <person name="Sharon A."/>
            <person name="Simon A."/>
            <person name="ten Have A."/>
            <person name="Tudzynski B."/>
            <person name="Tudzynski P."/>
            <person name="Wincker P."/>
            <person name="Andrew M."/>
            <person name="Anthouard V."/>
            <person name="Beever R.E."/>
            <person name="Beffa R."/>
            <person name="Benoit I."/>
            <person name="Bouzid O."/>
            <person name="Brault B."/>
            <person name="Chen Z."/>
            <person name="Choquer M."/>
            <person name="Collemare J."/>
            <person name="Cotton P."/>
            <person name="Danchin E.G."/>
            <person name="Da Silva C."/>
            <person name="Gautier A."/>
            <person name="Giraud C."/>
            <person name="Giraud T."/>
            <person name="Gonzalez C."/>
            <person name="Grossetete S."/>
            <person name="Guldener U."/>
            <person name="Henrissat B."/>
            <person name="Howlett B.J."/>
            <person name="Kodira C."/>
            <person name="Kretschmer M."/>
            <person name="Lappartient A."/>
            <person name="Leroch M."/>
            <person name="Levis C."/>
            <person name="Mauceli E."/>
            <person name="Neuveglise C."/>
            <person name="Oeser B."/>
            <person name="Pearson M."/>
            <person name="Poulain J."/>
            <person name="Poussereau N."/>
            <person name="Quesneville H."/>
            <person name="Rascle C."/>
            <person name="Schumacher J."/>
            <person name="Segurens B."/>
            <person name="Sexton A."/>
            <person name="Silva E."/>
            <person name="Sirven C."/>
            <person name="Soanes D.M."/>
            <person name="Talbot N.J."/>
            <person name="Templeton M."/>
            <person name="Yandava C."/>
            <person name="Yarden O."/>
            <person name="Zeng Q."/>
            <person name="Rollins J.A."/>
            <person name="Lebrun M.H."/>
            <person name="Dickman M."/>
        </authorList>
    </citation>
    <scope>NUCLEOTIDE SEQUENCE [LARGE SCALE GENOMIC DNA]</scope>
    <source>
        <strain evidence="2">T4</strain>
    </source>
</reference>
<protein>
    <submittedName>
        <fullName evidence="1">Uncharacterized protein</fullName>
    </submittedName>
</protein>
<evidence type="ECO:0000313" key="1">
    <source>
        <dbReference type="EMBL" id="CCD43597.1"/>
    </source>
</evidence>
<accession>G2XSG0</accession>